<accession>A0ABY7EM90</accession>
<dbReference type="EMBL" id="CP111018">
    <property type="protein sequence ID" value="WAR09916.1"/>
    <property type="molecule type" value="Genomic_DNA"/>
</dbReference>
<evidence type="ECO:0000313" key="2">
    <source>
        <dbReference type="EMBL" id="WAR09916.1"/>
    </source>
</evidence>
<dbReference type="PANTHER" id="PTHR11138:SF5">
    <property type="entry name" value="METHIONYL-TRNA FORMYLTRANSFERASE, MITOCHONDRIAL"/>
    <property type="match status" value="1"/>
</dbReference>
<dbReference type="InterPro" id="IPR036477">
    <property type="entry name" value="Formyl_transf_N_sf"/>
</dbReference>
<dbReference type="Pfam" id="PF00551">
    <property type="entry name" value="Formyl_trans_N"/>
    <property type="match status" value="1"/>
</dbReference>
<evidence type="ECO:0000259" key="1">
    <source>
        <dbReference type="Pfam" id="PF00551"/>
    </source>
</evidence>
<dbReference type="Gene3D" id="3.40.50.170">
    <property type="entry name" value="Formyl transferase, N-terminal domain"/>
    <property type="match status" value="2"/>
</dbReference>
<keyword evidence="3" id="KW-1185">Reference proteome</keyword>
<organism evidence="2 3">
    <name type="scientific">Mya arenaria</name>
    <name type="common">Soft-shell clam</name>
    <dbReference type="NCBI Taxonomy" id="6604"/>
    <lineage>
        <taxon>Eukaryota</taxon>
        <taxon>Metazoa</taxon>
        <taxon>Spiralia</taxon>
        <taxon>Lophotrochozoa</taxon>
        <taxon>Mollusca</taxon>
        <taxon>Bivalvia</taxon>
        <taxon>Autobranchia</taxon>
        <taxon>Heteroconchia</taxon>
        <taxon>Euheterodonta</taxon>
        <taxon>Imparidentia</taxon>
        <taxon>Neoheterodontei</taxon>
        <taxon>Myida</taxon>
        <taxon>Myoidea</taxon>
        <taxon>Myidae</taxon>
        <taxon>Mya</taxon>
    </lineage>
</organism>
<dbReference type="SUPFAM" id="SSF53328">
    <property type="entry name" value="Formyltransferase"/>
    <property type="match status" value="1"/>
</dbReference>
<protein>
    <submittedName>
        <fullName evidence="2">FMT-like protein</fullName>
    </submittedName>
</protein>
<feature type="domain" description="Formyl transferase N-terminal" evidence="1">
    <location>
        <begin position="256"/>
        <end position="284"/>
    </location>
</feature>
<proteinExistence type="predicted"/>
<reference evidence="2" key="1">
    <citation type="submission" date="2022-11" db="EMBL/GenBank/DDBJ databases">
        <title>Centuries of genome instability and evolution in soft-shell clam transmissible cancer (bioRxiv).</title>
        <authorList>
            <person name="Hart S.F.M."/>
            <person name="Yonemitsu M.A."/>
            <person name="Giersch R.M."/>
            <person name="Beal B.F."/>
            <person name="Arriagada G."/>
            <person name="Davis B.W."/>
            <person name="Ostrander E.A."/>
            <person name="Goff S.P."/>
            <person name="Metzger M.J."/>
        </authorList>
    </citation>
    <scope>NUCLEOTIDE SEQUENCE</scope>
    <source>
        <strain evidence="2">MELC-2E11</strain>
        <tissue evidence="2">Siphon/mantle</tissue>
    </source>
</reference>
<gene>
    <name evidence="2" type="ORF">MAR_034992</name>
</gene>
<name>A0ABY7EM90_MYAAR</name>
<dbReference type="PANTHER" id="PTHR11138">
    <property type="entry name" value="METHIONYL-TRNA FORMYLTRANSFERASE"/>
    <property type="match status" value="1"/>
</dbReference>
<evidence type="ECO:0000313" key="3">
    <source>
        <dbReference type="Proteomes" id="UP001164746"/>
    </source>
</evidence>
<dbReference type="InterPro" id="IPR002376">
    <property type="entry name" value="Formyl_transf_N"/>
</dbReference>
<dbReference type="Proteomes" id="UP001164746">
    <property type="component" value="Chromosome 7"/>
</dbReference>
<sequence>MIMFGHLGIRFIPKLQGTRNFCSQSKLSFGSFTNLDYSNCTIIKFVTSNAECHERMFKVMCMEELQKRDWLFFQKRNEGGLNSNVSKHKAELLNNSGQFSKDGQKLKNIGHKCITPEQNNSNMPLSTIRPLNYCRMASSRNTFSQFGRVLHGQIDFISKPQTLSKMIHTFVISQLATFEDMHRGTVFTKKEPPWRIKFFGTDTISLETLAKLHNNMTTTGSVVESLDVVTVPGPVEEFAADHGLPVEEWPIPIENQNGILNMHPSLLPRWRGASPIVHTILNNDEMLRCLKNLPVMERFEHEQEKYGVTYAHKIKLNNSHIDWHNQTAIEVGLVGFETVIVKKKLTAQSFYNGYLNKRDHVQFSSLPNNLNRYTSLEKIPMQNQM</sequence>